<dbReference type="Proteomes" id="UP001642464">
    <property type="component" value="Unassembled WGS sequence"/>
</dbReference>
<comment type="caution">
    <text evidence="1">The sequence shown here is derived from an EMBL/GenBank/DDBJ whole genome shotgun (WGS) entry which is preliminary data.</text>
</comment>
<sequence>MVLHSLPWNSFITLPPARVSSIAALFILQCPGIWPVQSSFHSFDALPSPLFSYGTTHQSSAKALDKAVAKHWKAGEYLSQQALTKLSAKLQQKGLAPISNWPNYRKAYLERCARARAAKDKRGKTQDARAVVKLFLKDRLGAAAKAKPGQLTKGHYETFLQQKLLVPLKVSGDVDRVARWTDRFGRHLNKRVTMSTLFSLAQLHPVEPDVPQWNYIADALLGKVLYTQARLRGTEIPQWWQDHGLAHNGGADGIARSLDREHFRQT</sequence>
<feature type="non-terminal residue" evidence="1">
    <location>
        <position position="266"/>
    </location>
</feature>
<evidence type="ECO:0000313" key="1">
    <source>
        <dbReference type="EMBL" id="CAK9102383.1"/>
    </source>
</evidence>
<keyword evidence="2" id="KW-1185">Reference proteome</keyword>
<reference evidence="1 2" key="1">
    <citation type="submission" date="2024-02" db="EMBL/GenBank/DDBJ databases">
        <authorList>
            <person name="Chen Y."/>
            <person name="Shah S."/>
            <person name="Dougan E. K."/>
            <person name="Thang M."/>
            <person name="Chan C."/>
        </authorList>
    </citation>
    <scope>NUCLEOTIDE SEQUENCE [LARGE SCALE GENOMIC DNA]</scope>
</reference>
<organism evidence="1 2">
    <name type="scientific">Durusdinium trenchii</name>
    <dbReference type="NCBI Taxonomy" id="1381693"/>
    <lineage>
        <taxon>Eukaryota</taxon>
        <taxon>Sar</taxon>
        <taxon>Alveolata</taxon>
        <taxon>Dinophyceae</taxon>
        <taxon>Suessiales</taxon>
        <taxon>Symbiodiniaceae</taxon>
        <taxon>Durusdinium</taxon>
    </lineage>
</organism>
<dbReference type="EMBL" id="CAXAMM010042009">
    <property type="protein sequence ID" value="CAK9102383.1"/>
    <property type="molecule type" value="Genomic_DNA"/>
</dbReference>
<evidence type="ECO:0000313" key="2">
    <source>
        <dbReference type="Proteomes" id="UP001642464"/>
    </source>
</evidence>
<protein>
    <submittedName>
        <fullName evidence="1">Uncharacterized protein</fullName>
    </submittedName>
</protein>
<gene>
    <name evidence="1" type="ORF">SCF082_LOCUS47860</name>
</gene>
<name>A0ABP0RS09_9DINO</name>
<proteinExistence type="predicted"/>
<accession>A0ABP0RS09</accession>